<feature type="coiled-coil region" evidence="1">
    <location>
        <begin position="131"/>
        <end position="200"/>
    </location>
</feature>
<proteinExistence type="predicted"/>
<protein>
    <submittedName>
        <fullName evidence="2">Uncharacterized protein</fullName>
    </submittedName>
</protein>
<name>A0A2J6X7N8_9BACT</name>
<dbReference type="EMBL" id="PNIX01000144">
    <property type="protein sequence ID" value="PMP83047.1"/>
    <property type="molecule type" value="Genomic_DNA"/>
</dbReference>
<evidence type="ECO:0000313" key="2">
    <source>
        <dbReference type="EMBL" id="PMP83047.1"/>
    </source>
</evidence>
<evidence type="ECO:0000256" key="1">
    <source>
        <dbReference type="SAM" id="Coils"/>
    </source>
</evidence>
<feature type="non-terminal residue" evidence="2">
    <location>
        <position position="274"/>
    </location>
</feature>
<dbReference type="Proteomes" id="UP000236910">
    <property type="component" value="Unassembled WGS sequence"/>
</dbReference>
<reference evidence="2 3" key="1">
    <citation type="submission" date="2018-01" db="EMBL/GenBank/DDBJ databases">
        <title>Metagenomic assembled genomes from two thermal pools in the Uzon Caldera, Kamchatka, Russia.</title>
        <authorList>
            <person name="Wilkins L."/>
            <person name="Ettinger C."/>
        </authorList>
    </citation>
    <scope>NUCLEOTIDE SEQUENCE [LARGE SCALE GENOMIC DNA]</scope>
    <source>
        <strain evidence="2">ARK-10</strain>
    </source>
</reference>
<gene>
    <name evidence="2" type="ORF">C0175_02545</name>
</gene>
<accession>A0A2J6X7N8</accession>
<sequence length="274" mass="32148">MNINRVEKIIRMHLEGYSHRKIADIVGLSHTSVDDVISGWRNGKYEIYREAIPMEEEMIELAKYRRDKNIDTETLSNVLLLSTILKNLGLDVENVLNVAQYSKNMPADERNTFLESARIAFDDLKKENMTYRDLSQLISKKEVEEKELQERIEDLKKQEIEINERIRKLHEDEKIAEEKLKKLDEEIKEKEKILREKAESIAIGEKYERARKDLGMKDNEFLKLIKNAADAGFDLNTILKLDALETYVRRNNITTEKLERIVKGMEDLETHGIK</sequence>
<dbReference type="InterPro" id="IPR036388">
    <property type="entry name" value="WH-like_DNA-bd_sf"/>
</dbReference>
<dbReference type="AlphaFoldDB" id="A0A2J6X7N8"/>
<dbReference type="Gene3D" id="1.10.10.10">
    <property type="entry name" value="Winged helix-like DNA-binding domain superfamily/Winged helix DNA-binding domain"/>
    <property type="match status" value="1"/>
</dbReference>
<evidence type="ECO:0000313" key="3">
    <source>
        <dbReference type="Proteomes" id="UP000236910"/>
    </source>
</evidence>
<organism evidence="2 3">
    <name type="scientific">Caldisericum exile</name>
    <dbReference type="NCBI Taxonomy" id="693075"/>
    <lineage>
        <taxon>Bacteria</taxon>
        <taxon>Pseudomonadati</taxon>
        <taxon>Caldisericota/Cryosericota group</taxon>
        <taxon>Caldisericota</taxon>
        <taxon>Caldisericia</taxon>
        <taxon>Caldisericales</taxon>
        <taxon>Caldisericaceae</taxon>
        <taxon>Caldisericum</taxon>
    </lineage>
</organism>
<keyword evidence="1" id="KW-0175">Coiled coil</keyword>
<comment type="caution">
    <text evidence="2">The sequence shown here is derived from an EMBL/GenBank/DDBJ whole genome shotgun (WGS) entry which is preliminary data.</text>
</comment>